<proteinExistence type="predicted"/>
<dbReference type="EMBL" id="FWEV01000077">
    <property type="protein sequence ID" value="SLM29110.1"/>
    <property type="molecule type" value="Genomic_DNA"/>
</dbReference>
<keyword evidence="5" id="KW-1185">Reference proteome</keyword>
<dbReference type="GO" id="GO:0008168">
    <property type="term" value="F:methyltransferase activity"/>
    <property type="evidence" value="ECO:0007669"/>
    <property type="project" value="UniProtKB-KW"/>
</dbReference>
<dbReference type="PANTHER" id="PTHR43861">
    <property type="entry name" value="TRANS-ACONITATE 2-METHYLTRANSFERASE-RELATED"/>
    <property type="match status" value="1"/>
</dbReference>
<organism evidence="4 5">
    <name type="scientific">Desulfamplus magnetovallimortis</name>
    <dbReference type="NCBI Taxonomy" id="1246637"/>
    <lineage>
        <taxon>Bacteria</taxon>
        <taxon>Pseudomonadati</taxon>
        <taxon>Thermodesulfobacteriota</taxon>
        <taxon>Desulfobacteria</taxon>
        <taxon>Desulfobacterales</taxon>
        <taxon>Desulfobacteraceae</taxon>
        <taxon>Desulfamplus</taxon>
    </lineage>
</organism>
<dbReference type="Gene3D" id="3.40.50.150">
    <property type="entry name" value="Vaccinia Virus protein VP39"/>
    <property type="match status" value="1"/>
</dbReference>
<dbReference type="PANTHER" id="PTHR43861:SF1">
    <property type="entry name" value="TRANS-ACONITATE 2-METHYLTRANSFERASE"/>
    <property type="match status" value="1"/>
</dbReference>
<sequence length="206" mass="23518">MKRYYQQNYHTYFKKTVSIDPAPFLEPFVRCMKKNRDITDVNCKINRSVWDIGCGSGRDLLWLKQRGFHCTGLEYSFDLALMARKISGCDVVVGDFENFDFSRLSADGILLIAALVHLAPDKVCNVLRNVAQGIKKNGIVYISMKKGTGMFSDDTGRNFYLWQPEELDILFQKAGFKICSFSVSSSALGTDERWLGFLLHQHHENP</sequence>
<dbReference type="AlphaFoldDB" id="A0A1W1H9E2"/>
<dbReference type="STRING" id="1246637.MTBBW1_1680022"/>
<dbReference type="InterPro" id="IPR029063">
    <property type="entry name" value="SAM-dependent_MTases_sf"/>
</dbReference>
<evidence type="ECO:0000313" key="5">
    <source>
        <dbReference type="Proteomes" id="UP000191931"/>
    </source>
</evidence>
<dbReference type="InterPro" id="IPR041698">
    <property type="entry name" value="Methyltransf_25"/>
</dbReference>
<evidence type="ECO:0000259" key="3">
    <source>
        <dbReference type="Pfam" id="PF13649"/>
    </source>
</evidence>
<dbReference type="GO" id="GO:0032259">
    <property type="term" value="P:methylation"/>
    <property type="evidence" value="ECO:0007669"/>
    <property type="project" value="UniProtKB-KW"/>
</dbReference>
<evidence type="ECO:0000256" key="1">
    <source>
        <dbReference type="ARBA" id="ARBA00022603"/>
    </source>
</evidence>
<dbReference type="CDD" id="cd02440">
    <property type="entry name" value="AdoMet_MTases"/>
    <property type="match status" value="1"/>
</dbReference>
<name>A0A1W1H9E2_9BACT</name>
<evidence type="ECO:0000256" key="2">
    <source>
        <dbReference type="ARBA" id="ARBA00022679"/>
    </source>
</evidence>
<keyword evidence="1 4" id="KW-0489">Methyltransferase</keyword>
<keyword evidence="2 4" id="KW-0808">Transferase</keyword>
<evidence type="ECO:0000313" key="4">
    <source>
        <dbReference type="EMBL" id="SLM29110.1"/>
    </source>
</evidence>
<dbReference type="Pfam" id="PF13649">
    <property type="entry name" value="Methyltransf_25"/>
    <property type="match status" value="1"/>
</dbReference>
<protein>
    <submittedName>
        <fullName evidence="4">Putative Methyltransferase type 11</fullName>
    </submittedName>
</protein>
<accession>A0A1W1H9E2</accession>
<feature type="domain" description="Methyltransferase" evidence="3">
    <location>
        <begin position="49"/>
        <end position="138"/>
    </location>
</feature>
<reference evidence="4 5" key="1">
    <citation type="submission" date="2017-03" db="EMBL/GenBank/DDBJ databases">
        <authorList>
            <person name="Afonso C.L."/>
            <person name="Miller P.J."/>
            <person name="Scott M.A."/>
            <person name="Spackman E."/>
            <person name="Goraichik I."/>
            <person name="Dimitrov K.M."/>
            <person name="Suarez D.L."/>
            <person name="Swayne D.E."/>
        </authorList>
    </citation>
    <scope>NUCLEOTIDE SEQUENCE [LARGE SCALE GENOMIC DNA]</scope>
    <source>
        <strain evidence="4">PRJEB14757</strain>
    </source>
</reference>
<dbReference type="SUPFAM" id="SSF53335">
    <property type="entry name" value="S-adenosyl-L-methionine-dependent methyltransferases"/>
    <property type="match status" value="1"/>
</dbReference>
<dbReference type="Proteomes" id="UP000191931">
    <property type="component" value="Unassembled WGS sequence"/>
</dbReference>
<gene>
    <name evidence="4" type="ORF">MTBBW1_1680022</name>
</gene>